<protein>
    <submittedName>
        <fullName evidence="2">Uncharacterized protein</fullName>
    </submittedName>
</protein>
<comment type="caution">
    <text evidence="2">The sequence shown here is derived from an EMBL/GenBank/DDBJ whole genome shotgun (WGS) entry which is preliminary data.</text>
</comment>
<accession>A0A402BL02</accession>
<evidence type="ECO:0000313" key="3">
    <source>
        <dbReference type="Proteomes" id="UP000287171"/>
    </source>
</evidence>
<organism evidence="2 3">
    <name type="scientific">Dictyobacter alpinus</name>
    <dbReference type="NCBI Taxonomy" id="2014873"/>
    <lineage>
        <taxon>Bacteria</taxon>
        <taxon>Bacillati</taxon>
        <taxon>Chloroflexota</taxon>
        <taxon>Ktedonobacteria</taxon>
        <taxon>Ktedonobacterales</taxon>
        <taxon>Dictyobacteraceae</taxon>
        <taxon>Dictyobacter</taxon>
    </lineage>
</organism>
<feature type="region of interest" description="Disordered" evidence="1">
    <location>
        <begin position="144"/>
        <end position="221"/>
    </location>
</feature>
<sequence length="221" mass="24070">MASQPIYGDNGEIVDYYDDGLPDEQSPTLVKTAEQCEKMAQPQTEAEQEEPSENTARNWTVPDLLKGSNDLFIGVTIQHDDGDPQGPLVLLFAREVPDGVVHTKAFRAAELSQRAFLDNLQKAIAATMQLHFLAWSDRQRRRLEEEAKRKARPSQPLPKSSATTALGAANAHSSSTSATVSSTPQASPSPVPASTQKSSKATSKEATKKPEQKYATVSMFE</sequence>
<keyword evidence="3" id="KW-1185">Reference proteome</keyword>
<feature type="compositionally biased region" description="Basic and acidic residues" evidence="1">
    <location>
        <begin position="202"/>
        <end position="212"/>
    </location>
</feature>
<reference evidence="3" key="1">
    <citation type="submission" date="2018-12" db="EMBL/GenBank/DDBJ databases">
        <title>Tengunoibacter tsumagoiensis gen. nov., sp. nov., Dictyobacter kobayashii sp. nov., D. alpinus sp. nov., and D. joshuensis sp. nov. and description of Dictyobacteraceae fam. nov. within the order Ktedonobacterales isolated from Tengu-no-mugimeshi.</title>
        <authorList>
            <person name="Wang C.M."/>
            <person name="Zheng Y."/>
            <person name="Sakai Y."/>
            <person name="Toyoda A."/>
            <person name="Minakuchi Y."/>
            <person name="Abe K."/>
            <person name="Yokota A."/>
            <person name="Yabe S."/>
        </authorList>
    </citation>
    <scope>NUCLEOTIDE SEQUENCE [LARGE SCALE GENOMIC DNA]</scope>
    <source>
        <strain evidence="3">Uno16</strain>
    </source>
</reference>
<gene>
    <name evidence="2" type="ORF">KDA_74960</name>
</gene>
<evidence type="ECO:0000313" key="2">
    <source>
        <dbReference type="EMBL" id="GCE32012.1"/>
    </source>
</evidence>
<evidence type="ECO:0000256" key="1">
    <source>
        <dbReference type="SAM" id="MobiDB-lite"/>
    </source>
</evidence>
<proteinExistence type="predicted"/>
<dbReference type="AlphaFoldDB" id="A0A402BL02"/>
<dbReference type="Proteomes" id="UP000287171">
    <property type="component" value="Unassembled WGS sequence"/>
</dbReference>
<dbReference type="RefSeq" id="WP_126632030.1">
    <property type="nucleotide sequence ID" value="NZ_BIFT01000003.1"/>
</dbReference>
<name>A0A402BL02_9CHLR</name>
<dbReference type="EMBL" id="BIFT01000003">
    <property type="protein sequence ID" value="GCE32012.1"/>
    <property type="molecule type" value="Genomic_DNA"/>
</dbReference>
<feature type="compositionally biased region" description="Low complexity" evidence="1">
    <location>
        <begin position="173"/>
        <end position="201"/>
    </location>
</feature>
<feature type="region of interest" description="Disordered" evidence="1">
    <location>
        <begin position="1"/>
        <end position="57"/>
    </location>
</feature>